<reference evidence="5 6" key="1">
    <citation type="submission" date="2020-06" db="EMBL/GenBank/DDBJ databases">
        <authorList>
            <consortium name="Wellcome Sanger Institute Data Sharing"/>
        </authorList>
    </citation>
    <scope>NUCLEOTIDE SEQUENCE [LARGE SCALE GENOMIC DNA]</scope>
</reference>
<dbReference type="Pfam" id="PF07686">
    <property type="entry name" value="V-set"/>
    <property type="match status" value="1"/>
</dbReference>
<dbReference type="Gene3D" id="2.60.40.10">
    <property type="entry name" value="Immunoglobulins"/>
    <property type="match status" value="1"/>
</dbReference>
<name>A0AAY4DS92_9TELE</name>
<dbReference type="PANTHER" id="PTHR44819">
    <property type="entry name" value="V-TYPE IMMUNOGLOBULIN DOMAIN-CONTAINING SUPPRESSOR OF T-CELL ACTIVATION"/>
    <property type="match status" value="1"/>
</dbReference>
<feature type="compositionally biased region" description="Basic and acidic residues" evidence="1">
    <location>
        <begin position="207"/>
        <end position="222"/>
    </location>
</feature>
<dbReference type="InterPro" id="IPR042473">
    <property type="entry name" value="VISTA"/>
</dbReference>
<feature type="transmembrane region" description="Helical" evidence="2">
    <location>
        <begin position="174"/>
        <end position="196"/>
    </location>
</feature>
<evidence type="ECO:0000256" key="2">
    <source>
        <dbReference type="SAM" id="Phobius"/>
    </source>
</evidence>
<accession>A0AAY4DS92</accession>
<keyword evidence="6" id="KW-1185">Reference proteome</keyword>
<dbReference type="GeneTree" id="ENSGT00940000163216"/>
<evidence type="ECO:0000256" key="1">
    <source>
        <dbReference type="SAM" id="MobiDB-lite"/>
    </source>
</evidence>
<evidence type="ECO:0000259" key="4">
    <source>
        <dbReference type="PROSITE" id="PS50835"/>
    </source>
</evidence>
<dbReference type="InterPro" id="IPR013783">
    <property type="entry name" value="Ig-like_fold"/>
</dbReference>
<keyword evidence="2" id="KW-1133">Transmembrane helix</keyword>
<feature type="domain" description="Ig-like" evidence="4">
    <location>
        <begin position="39"/>
        <end position="121"/>
    </location>
</feature>
<dbReference type="GO" id="GO:0005886">
    <property type="term" value="C:plasma membrane"/>
    <property type="evidence" value="ECO:0007669"/>
    <property type="project" value="TreeGrafter"/>
</dbReference>
<reference evidence="5" key="3">
    <citation type="submission" date="2025-09" db="UniProtKB">
        <authorList>
            <consortium name="Ensembl"/>
        </authorList>
    </citation>
    <scope>IDENTIFICATION</scope>
</reference>
<evidence type="ECO:0000256" key="3">
    <source>
        <dbReference type="SAM" id="SignalP"/>
    </source>
</evidence>
<dbReference type="Ensembl" id="ENSDCDT00010058618.1">
    <property type="protein sequence ID" value="ENSDCDP00010048283.1"/>
    <property type="gene ID" value="ENSDCDG00010029128.1"/>
</dbReference>
<gene>
    <name evidence="5" type="primary">VSIR</name>
</gene>
<dbReference type="GeneID" id="114783709"/>
<feature type="compositionally biased region" description="Polar residues" evidence="1">
    <location>
        <begin position="224"/>
        <end position="235"/>
    </location>
</feature>
<evidence type="ECO:0000313" key="5">
    <source>
        <dbReference type="Ensembl" id="ENSDCDP00010048283.1"/>
    </source>
</evidence>
<protein>
    <recommendedName>
        <fullName evidence="4">Ig-like domain-containing protein</fullName>
    </recommendedName>
</protein>
<feature type="signal peptide" evidence="3">
    <location>
        <begin position="1"/>
        <end position="17"/>
    </location>
</feature>
<keyword evidence="2" id="KW-0812">Transmembrane</keyword>
<dbReference type="InterPro" id="IPR013106">
    <property type="entry name" value="Ig_V-set"/>
</dbReference>
<feature type="chain" id="PRO_5044196250" description="Ig-like domain-containing protein" evidence="3">
    <location>
        <begin position="18"/>
        <end position="273"/>
    </location>
</feature>
<dbReference type="GO" id="GO:0046636">
    <property type="term" value="P:negative regulation of alpha-beta T cell activation"/>
    <property type="evidence" value="ECO:0007669"/>
    <property type="project" value="TreeGrafter"/>
</dbReference>
<dbReference type="Proteomes" id="UP000694580">
    <property type="component" value="Chromosome 2"/>
</dbReference>
<dbReference type="AlphaFoldDB" id="A0AAY4DS92"/>
<proteinExistence type="predicted"/>
<evidence type="ECO:0000313" key="6">
    <source>
        <dbReference type="Proteomes" id="UP000694580"/>
    </source>
</evidence>
<sequence>MDLELFALFCVLVLANAALSMDDSHLSLSAPYDHYICQEGANVSLACVQQGALKHANDILHKAWLFTPHMNQRCHERKHPRNSSHNTSLPPSQTVLYSSEPDRFSVHLRNVRQSDQGRYCCLLLDFLHETHPHTLLQRAHSFILLTVVPAQIAHKDNPTCSKWLQMSDKGAVSAGFATAACIMAFLCLPLILLLVYRQRQSIQSSRRAHELVRMDSSPEAKPRTVSQILTRQSSETSRHLLSEPWSPISPGTQGDVFFPSQEVIPESPTILQV</sequence>
<keyword evidence="3" id="KW-0732">Signal</keyword>
<dbReference type="GO" id="GO:0050776">
    <property type="term" value="P:regulation of immune response"/>
    <property type="evidence" value="ECO:0007669"/>
    <property type="project" value="InterPro"/>
</dbReference>
<dbReference type="InterPro" id="IPR036179">
    <property type="entry name" value="Ig-like_dom_sf"/>
</dbReference>
<dbReference type="PANTHER" id="PTHR44819:SF1">
    <property type="entry name" value="V-TYPE IMMUNOGLOBULIN DOMAIN-CONTAINING SUPPRESSOR OF T-CELL ACTIVATION"/>
    <property type="match status" value="1"/>
</dbReference>
<keyword evidence="2" id="KW-0472">Membrane</keyword>
<dbReference type="SUPFAM" id="SSF48726">
    <property type="entry name" value="Immunoglobulin"/>
    <property type="match status" value="1"/>
</dbReference>
<dbReference type="RefSeq" id="XP_028825061.1">
    <property type="nucleotide sequence ID" value="XM_028969228.1"/>
</dbReference>
<feature type="region of interest" description="Disordered" evidence="1">
    <location>
        <begin position="207"/>
        <end position="248"/>
    </location>
</feature>
<dbReference type="PROSITE" id="PS50835">
    <property type="entry name" value="IG_LIKE"/>
    <property type="match status" value="1"/>
</dbReference>
<reference evidence="5" key="2">
    <citation type="submission" date="2025-08" db="UniProtKB">
        <authorList>
            <consortium name="Ensembl"/>
        </authorList>
    </citation>
    <scope>IDENTIFICATION</scope>
</reference>
<organism evidence="5 6">
    <name type="scientific">Denticeps clupeoides</name>
    <name type="common">denticle herring</name>
    <dbReference type="NCBI Taxonomy" id="299321"/>
    <lineage>
        <taxon>Eukaryota</taxon>
        <taxon>Metazoa</taxon>
        <taxon>Chordata</taxon>
        <taxon>Craniata</taxon>
        <taxon>Vertebrata</taxon>
        <taxon>Euteleostomi</taxon>
        <taxon>Actinopterygii</taxon>
        <taxon>Neopterygii</taxon>
        <taxon>Teleostei</taxon>
        <taxon>Clupei</taxon>
        <taxon>Clupeiformes</taxon>
        <taxon>Denticipitoidei</taxon>
        <taxon>Denticipitidae</taxon>
        <taxon>Denticeps</taxon>
    </lineage>
</organism>
<dbReference type="InterPro" id="IPR007110">
    <property type="entry name" value="Ig-like_dom"/>
</dbReference>